<keyword evidence="3" id="KW-0493">Microtubule</keyword>
<feature type="coiled-coil region" evidence="10">
    <location>
        <begin position="843"/>
        <end position="870"/>
    </location>
</feature>
<name>A0A6J8DTK7_MYTCO</name>
<dbReference type="Pfam" id="PF00498">
    <property type="entry name" value="FHA"/>
    <property type="match status" value="1"/>
</dbReference>
<dbReference type="Gene3D" id="3.40.850.10">
    <property type="entry name" value="Kinesin motor domain"/>
    <property type="match status" value="1"/>
</dbReference>
<evidence type="ECO:0000256" key="10">
    <source>
        <dbReference type="SAM" id="Coils"/>
    </source>
</evidence>
<evidence type="ECO:0000256" key="4">
    <source>
        <dbReference type="ARBA" id="ARBA00022741"/>
    </source>
</evidence>
<evidence type="ECO:0000259" key="12">
    <source>
        <dbReference type="PROSITE" id="PS50067"/>
    </source>
</evidence>
<dbReference type="InterPro" id="IPR019821">
    <property type="entry name" value="Kinesin_motor_CS"/>
</dbReference>
<comment type="caution">
    <text evidence="9">Lacks conserved residue(s) required for the propagation of feature annotation.</text>
</comment>
<feature type="domain" description="Kinesin motor" evidence="12">
    <location>
        <begin position="1"/>
        <end position="123"/>
    </location>
</feature>
<keyword evidence="8" id="KW-0206">Cytoskeleton</keyword>
<dbReference type="OrthoDB" id="3176171at2759"/>
<dbReference type="GO" id="GO:0003777">
    <property type="term" value="F:microtubule motor activity"/>
    <property type="evidence" value="ECO:0007669"/>
    <property type="project" value="InterPro"/>
</dbReference>
<dbReference type="Pfam" id="PF16183">
    <property type="entry name" value="Kinesin_assoc"/>
    <property type="match status" value="1"/>
</dbReference>
<dbReference type="InterPro" id="IPR000253">
    <property type="entry name" value="FHA_dom"/>
</dbReference>
<dbReference type="SMART" id="SM00240">
    <property type="entry name" value="FHA"/>
    <property type="match status" value="1"/>
</dbReference>
<feature type="compositionally biased region" description="Basic and acidic residues" evidence="11">
    <location>
        <begin position="1340"/>
        <end position="1357"/>
    </location>
</feature>
<keyword evidence="2" id="KW-0963">Cytoplasm</keyword>
<feature type="coiled-coil region" evidence="10">
    <location>
        <begin position="138"/>
        <end position="165"/>
    </location>
</feature>
<dbReference type="Pfam" id="PF12473">
    <property type="entry name" value="DUF3694"/>
    <property type="match status" value="2"/>
</dbReference>
<accession>A0A6J8DTK7</accession>
<dbReference type="InterPro" id="IPR032405">
    <property type="entry name" value="Kinesin_assoc"/>
</dbReference>
<keyword evidence="7" id="KW-0505">Motor protein</keyword>
<dbReference type="Gene3D" id="2.30.30.190">
    <property type="entry name" value="CAP Gly-rich-like domain"/>
    <property type="match status" value="1"/>
</dbReference>
<dbReference type="CDD" id="cd22706">
    <property type="entry name" value="FHA_KIF13"/>
    <property type="match status" value="1"/>
</dbReference>
<dbReference type="InterPro" id="IPR022140">
    <property type="entry name" value="Kinesin-like_KIF1-typ"/>
</dbReference>
<dbReference type="FunFam" id="2.60.200.20:FF:000002">
    <property type="entry name" value="Kinesin family member 13A"/>
    <property type="match status" value="1"/>
</dbReference>
<feature type="compositionally biased region" description="Polar residues" evidence="11">
    <location>
        <begin position="1659"/>
        <end position="1688"/>
    </location>
</feature>
<comment type="subcellular location">
    <subcellularLocation>
        <location evidence="1">Cytoplasm</location>
        <location evidence="1">Cytoskeleton</location>
    </subcellularLocation>
</comment>
<dbReference type="PROSITE" id="PS00411">
    <property type="entry name" value="KINESIN_MOTOR_1"/>
    <property type="match status" value="1"/>
</dbReference>
<dbReference type="PROSITE" id="PS00845">
    <property type="entry name" value="CAP_GLY_1"/>
    <property type="match status" value="1"/>
</dbReference>
<dbReference type="GO" id="GO:0005524">
    <property type="term" value="F:ATP binding"/>
    <property type="evidence" value="ECO:0007669"/>
    <property type="project" value="UniProtKB-KW"/>
</dbReference>
<dbReference type="GO" id="GO:0008017">
    <property type="term" value="F:microtubule binding"/>
    <property type="evidence" value="ECO:0007669"/>
    <property type="project" value="InterPro"/>
</dbReference>
<dbReference type="InterPro" id="IPR022164">
    <property type="entry name" value="Kinesin-like"/>
</dbReference>
<dbReference type="PANTHER" id="PTHR47117">
    <property type="entry name" value="STAR-RELATED LIPID TRANSFER PROTEIN 9"/>
    <property type="match status" value="1"/>
</dbReference>
<dbReference type="Pfam" id="PF12423">
    <property type="entry name" value="KIF1B"/>
    <property type="match status" value="1"/>
</dbReference>
<feature type="region of interest" description="Disordered" evidence="11">
    <location>
        <begin position="1123"/>
        <end position="1457"/>
    </location>
</feature>
<gene>
    <name evidence="14" type="ORF">MCOR_43335</name>
</gene>
<keyword evidence="6 10" id="KW-0175">Coiled coil</keyword>
<dbReference type="SUPFAM" id="SSF49879">
    <property type="entry name" value="SMAD/FHA domain"/>
    <property type="match status" value="1"/>
</dbReference>
<comment type="similarity">
    <text evidence="9">Belongs to the TRAFAC class myosin-kinesin ATPase superfamily. Kinesin family.</text>
</comment>
<evidence type="ECO:0000256" key="3">
    <source>
        <dbReference type="ARBA" id="ARBA00022701"/>
    </source>
</evidence>
<feature type="compositionally biased region" description="Basic and acidic residues" evidence="11">
    <location>
        <begin position="1312"/>
        <end position="1325"/>
    </location>
</feature>
<dbReference type="InterPro" id="IPR027417">
    <property type="entry name" value="P-loop_NTPase"/>
</dbReference>
<sequence>MYQIIDLRSPVSGEKASKISLVDLAGSERAQKTGAVGDRLKEGSNINKSLTTLGLVISALADQSAGKKKDKFVPYRDSVLTWLLKDNLGGNSKTVMVATLSPSADNYEETLSTLRYADRAKRIVNHAVINEDPNAKIIHDLRSELENLKCQLNEAQSMKAPLLKERLEESEKIMKEMTKTWEEKLKETEKIHKERHDALEQMGVSVEKSGIKVETGKYFLVNLNADPSLNELLVYYLKDHTLIGRHDAPKQQDIQLSGLGIMPEHCMVDVENNDVYVSPLEGARTCVNGSLIGEKTRVRHGDRILWGINHFFRINCPKLNSPQSATEPEQQIDYSFAQQELMDKQFSNDPIQEAIEGIVKQHQEDKEEALEQQRKQYERQMQLLRNQIMSPGTPSMPILPFSMNFTSPTGSTNSGIQKRYQKWAEEREKTFKQSLVKLREEVAKANALVQEANVLAQEMGKRTEFHVTLQIPACNLSPNRRKGTFVSEPAILVKRKNRTNQIWSMEKFENKLIDMRDMYEERKSQGLPMMVLEDIDDESGDDGPAVKGDPFYESQENHNLIGVANVFLECLFHDVKLDYHVPIISQQGEVSGKLHIEISKLGGSFMDRYGDINEDEDDESPVERRSAPMIVRIRIHQAKGLPPALCHFVFCQYTFWGHDESVVVPPEIHPESGETDDTKMFIFKHSKDFKVQTTEEFIEYCQDGALSIEVWGHRSQGFNINDKTVDNVNIRSRSLSERWQEVMRKIEMFVDVQELNHQGEYVPVVVQPRPDVPSAGVFQLQQGHTRRIGVKVKPSKNSGTLPLICESISSVSVGCICSRSKMTQKGLDSYQEEDLTLLRDRWSEALERRKEYLNEQIQKLINKQDKSEADADRERALMDQWVCLTEERNAVMVPSPGSGIPGAPADWDPPDDIERHTPVVFLDLNADDLSTPSAREGLQAAGFNSILPKEQSSQFFNLPIIKNITDKDSISAVVSWDSSIHDSPNLNRVTSSNERVYMILKAVIRLSHPAYLEIVLRKRICLNIYTNFSITSLTDRLKKKITGQEKLFSSGISYEVVSNIPKASEDLENMETLAQMAASQNEVTADGETYIEKYIKGVSAVESILTLDRLRQEVKVKELTAAQGRALRKTTSTPNIPHAGLTPTKFDGQLRADSIQDLSCDSLSPGRRLSQPAASPKSLLSPMGSKVKPMSTLVEEQQQRESKPLLKREDSDEEFDEADIQSRKFQSVIEPEPNSVSSDDFQDFESYQSQQPQPEENPMNSTAEEIPHSSTNDSLAEIQGKNFTPSLVSSGYGSQAVSMLTLSSEDSLSLRSMEDNNEGHKDSRGSQKGSIEQSSESDEDQHGVSDVCHSESDERLTECSSTNVMEASDSDSNKTVLSQEKLETGENVESYNMDSSSTETSKGAESNMESNLTGARAIANKTVDGVDPYSETAMEELEKLGFDEEEEDIQEDKNNGSEIELFIAEENDEKSAKNRTTEKLISNKSFTPPSTLEKTKGVIKRPQRPLSCVLPVDQSVIEESMKRNSLQLHMSDEEDIEHDDSLSTCSFGSRADLDRLQEVPVPAWIIIGESVIVTPSKGPQKTGVVQFVGPVEFAVGPWVGVELDLPEGKNDGSVNGIRYFKCRSRHGIFVRHDKLILDKKRRGSRKRASTDSKRAGNMLNRSPANQTKTGNSGNLLKGTASSSAKKKL</sequence>
<evidence type="ECO:0000259" key="13">
    <source>
        <dbReference type="PROSITE" id="PS50245"/>
    </source>
</evidence>
<evidence type="ECO:0000313" key="15">
    <source>
        <dbReference type="Proteomes" id="UP000507470"/>
    </source>
</evidence>
<dbReference type="FunFam" id="3.40.850.10:FF:000167">
    <property type="entry name" value="Uncharacterized protein"/>
    <property type="match status" value="1"/>
</dbReference>
<dbReference type="InterPro" id="IPR008984">
    <property type="entry name" value="SMAD_FHA_dom_sf"/>
</dbReference>
<dbReference type="Gene3D" id="6.10.250.2520">
    <property type="match status" value="1"/>
</dbReference>
<proteinExistence type="inferred from homology"/>
<dbReference type="SMART" id="SM01052">
    <property type="entry name" value="CAP_GLY"/>
    <property type="match status" value="1"/>
</dbReference>
<evidence type="ECO:0000256" key="5">
    <source>
        <dbReference type="ARBA" id="ARBA00022840"/>
    </source>
</evidence>
<dbReference type="SMART" id="SM00129">
    <property type="entry name" value="KISc"/>
    <property type="match status" value="1"/>
</dbReference>
<dbReference type="Pfam" id="PF00225">
    <property type="entry name" value="Kinesin"/>
    <property type="match status" value="1"/>
</dbReference>
<feature type="compositionally biased region" description="Low complexity" evidence="11">
    <location>
        <begin position="1245"/>
        <end position="1261"/>
    </location>
</feature>
<evidence type="ECO:0000256" key="7">
    <source>
        <dbReference type="ARBA" id="ARBA00023175"/>
    </source>
</evidence>
<dbReference type="InterPro" id="IPR001752">
    <property type="entry name" value="Kinesin_motor_dom"/>
</dbReference>
<keyword evidence="5" id="KW-0067">ATP-binding</keyword>
<dbReference type="PROSITE" id="PS50245">
    <property type="entry name" value="CAP_GLY_2"/>
    <property type="match status" value="1"/>
</dbReference>
<dbReference type="Proteomes" id="UP000507470">
    <property type="component" value="Unassembled WGS sequence"/>
</dbReference>
<dbReference type="PROSITE" id="PS50067">
    <property type="entry name" value="KINESIN_MOTOR_2"/>
    <property type="match status" value="1"/>
</dbReference>
<evidence type="ECO:0000256" key="11">
    <source>
        <dbReference type="SAM" id="MobiDB-lite"/>
    </source>
</evidence>
<organism evidence="14 15">
    <name type="scientific">Mytilus coruscus</name>
    <name type="common">Sea mussel</name>
    <dbReference type="NCBI Taxonomy" id="42192"/>
    <lineage>
        <taxon>Eukaryota</taxon>
        <taxon>Metazoa</taxon>
        <taxon>Spiralia</taxon>
        <taxon>Lophotrochozoa</taxon>
        <taxon>Mollusca</taxon>
        <taxon>Bivalvia</taxon>
        <taxon>Autobranchia</taxon>
        <taxon>Pteriomorphia</taxon>
        <taxon>Mytilida</taxon>
        <taxon>Mytiloidea</taxon>
        <taxon>Mytilidae</taxon>
        <taxon>Mytilinae</taxon>
        <taxon>Mytilus</taxon>
    </lineage>
</organism>
<dbReference type="PRINTS" id="PR00380">
    <property type="entry name" value="KINESINHEAVY"/>
</dbReference>
<evidence type="ECO:0000256" key="2">
    <source>
        <dbReference type="ARBA" id="ARBA00022490"/>
    </source>
</evidence>
<evidence type="ECO:0000313" key="14">
    <source>
        <dbReference type="EMBL" id="CAC5410130.1"/>
    </source>
</evidence>
<evidence type="ECO:0000256" key="1">
    <source>
        <dbReference type="ARBA" id="ARBA00004245"/>
    </source>
</evidence>
<dbReference type="GO" id="GO:0007018">
    <property type="term" value="P:microtubule-based movement"/>
    <property type="evidence" value="ECO:0007669"/>
    <property type="project" value="InterPro"/>
</dbReference>
<evidence type="ECO:0000256" key="8">
    <source>
        <dbReference type="ARBA" id="ARBA00023212"/>
    </source>
</evidence>
<dbReference type="EMBL" id="CACVKT020007692">
    <property type="protein sequence ID" value="CAC5410130.1"/>
    <property type="molecule type" value="Genomic_DNA"/>
</dbReference>
<dbReference type="InterPro" id="IPR036859">
    <property type="entry name" value="CAP-Gly_dom_sf"/>
</dbReference>
<feature type="compositionally biased region" description="Polar residues" evidence="11">
    <location>
        <begin position="1387"/>
        <end position="1413"/>
    </location>
</feature>
<keyword evidence="4" id="KW-0547">Nucleotide-binding</keyword>
<feature type="region of interest" description="Disordered" evidence="11">
    <location>
        <begin position="1640"/>
        <end position="1688"/>
    </location>
</feature>
<feature type="coiled-coil region" evidence="10">
    <location>
        <begin position="352"/>
        <end position="387"/>
    </location>
</feature>
<dbReference type="Gene3D" id="2.60.200.20">
    <property type="match status" value="1"/>
</dbReference>
<dbReference type="SUPFAM" id="SSF52540">
    <property type="entry name" value="P-loop containing nucleoside triphosphate hydrolases"/>
    <property type="match status" value="1"/>
</dbReference>
<feature type="domain" description="CAP-Gly" evidence="13">
    <location>
        <begin position="1589"/>
        <end position="1631"/>
    </location>
</feature>
<keyword evidence="15" id="KW-1185">Reference proteome</keyword>
<dbReference type="InterPro" id="IPR000938">
    <property type="entry name" value="CAP-Gly_domain"/>
</dbReference>
<dbReference type="GO" id="GO:0005874">
    <property type="term" value="C:microtubule"/>
    <property type="evidence" value="ECO:0007669"/>
    <property type="project" value="UniProtKB-KW"/>
</dbReference>
<dbReference type="Pfam" id="PF01302">
    <property type="entry name" value="CAP_GLY"/>
    <property type="match status" value="1"/>
</dbReference>
<dbReference type="InterPro" id="IPR036961">
    <property type="entry name" value="Kinesin_motor_dom_sf"/>
</dbReference>
<reference evidence="14 15" key="1">
    <citation type="submission" date="2020-06" db="EMBL/GenBank/DDBJ databases">
        <authorList>
            <person name="Li R."/>
            <person name="Bekaert M."/>
        </authorList>
    </citation>
    <scope>NUCLEOTIDE SEQUENCE [LARGE SCALE GENOMIC DNA]</scope>
    <source>
        <strain evidence="15">wild</strain>
    </source>
</reference>
<feature type="compositionally biased region" description="Polar residues" evidence="11">
    <location>
        <begin position="1281"/>
        <end position="1310"/>
    </location>
</feature>
<protein>
    <submittedName>
        <fullName evidence="14">KIF13</fullName>
    </submittedName>
</protein>
<evidence type="ECO:0000256" key="9">
    <source>
        <dbReference type="PROSITE-ProRule" id="PRU00283"/>
    </source>
</evidence>
<dbReference type="SUPFAM" id="SSF74924">
    <property type="entry name" value="Cap-Gly domain"/>
    <property type="match status" value="1"/>
</dbReference>
<evidence type="ECO:0000256" key="6">
    <source>
        <dbReference type="ARBA" id="ARBA00023054"/>
    </source>
</evidence>
<feature type="compositionally biased region" description="Basic and acidic residues" evidence="11">
    <location>
        <begin position="1197"/>
        <end position="1210"/>
    </location>
</feature>